<evidence type="ECO:0000313" key="4">
    <source>
        <dbReference type="Proteomes" id="UP000294656"/>
    </source>
</evidence>
<proteinExistence type="predicted"/>
<gene>
    <name evidence="3" type="ORF">DFP79_0147</name>
</gene>
<evidence type="ECO:0000259" key="2">
    <source>
        <dbReference type="Pfam" id="PF06568"/>
    </source>
</evidence>
<name>A0A4R6MHT2_9GAMM</name>
<organism evidence="3 4">
    <name type="scientific">Marinomonas balearica</name>
    <dbReference type="NCBI Taxonomy" id="491947"/>
    <lineage>
        <taxon>Bacteria</taxon>
        <taxon>Pseudomonadati</taxon>
        <taxon>Pseudomonadota</taxon>
        <taxon>Gammaproteobacteria</taxon>
        <taxon>Oceanospirillales</taxon>
        <taxon>Oceanospirillaceae</taxon>
        <taxon>Marinomonas</taxon>
    </lineage>
</organism>
<accession>A0A4R6MHT2</accession>
<dbReference type="EMBL" id="SNXC01000002">
    <property type="protein sequence ID" value="TDP01245.1"/>
    <property type="molecule type" value="Genomic_DNA"/>
</dbReference>
<feature type="domain" description="YjiS-like" evidence="2">
    <location>
        <begin position="63"/>
        <end position="99"/>
    </location>
</feature>
<comment type="caution">
    <text evidence="3">The sequence shown here is derived from an EMBL/GenBank/DDBJ whole genome shotgun (WGS) entry which is preliminary data.</text>
</comment>
<protein>
    <submittedName>
        <fullName evidence="3">Uncharacterized protein YjiS (DUF1127 family)</fullName>
    </submittedName>
</protein>
<dbReference type="Pfam" id="PF06568">
    <property type="entry name" value="YjiS-like"/>
    <property type="match status" value="1"/>
</dbReference>
<reference evidence="3 4" key="1">
    <citation type="submission" date="2019-03" db="EMBL/GenBank/DDBJ databases">
        <title>Genomic Encyclopedia of Type Strains, Phase III (KMG-III): the genomes of soil and plant-associated and newly described type strains.</title>
        <authorList>
            <person name="Whitman W."/>
        </authorList>
    </citation>
    <scope>NUCLEOTIDE SEQUENCE [LARGE SCALE GENOMIC DNA]</scope>
    <source>
        <strain evidence="3 4">CECT 7378</strain>
    </source>
</reference>
<keyword evidence="4" id="KW-1185">Reference proteome</keyword>
<feature type="region of interest" description="Disordered" evidence="1">
    <location>
        <begin position="16"/>
        <end position="39"/>
    </location>
</feature>
<dbReference type="Proteomes" id="UP000294656">
    <property type="component" value="Unassembled WGS sequence"/>
</dbReference>
<evidence type="ECO:0000313" key="3">
    <source>
        <dbReference type="EMBL" id="TDP01245.1"/>
    </source>
</evidence>
<evidence type="ECO:0000256" key="1">
    <source>
        <dbReference type="SAM" id="MobiDB-lite"/>
    </source>
</evidence>
<dbReference type="RefSeq" id="WP_208111374.1">
    <property type="nucleotide sequence ID" value="NZ_SNXC01000002.1"/>
</dbReference>
<sequence>MSHSIHFQAQCALQNQQQRQQQNQQQRQQQNQQQRQQQNQQEVCSELLGKVQLTQSGMLMQRVLRAIARVRHNWRTRSQLAKLNDAALKDIGVTHADAYNELRKPLWK</sequence>
<dbReference type="AlphaFoldDB" id="A0A4R6MHT2"/>
<dbReference type="InterPro" id="IPR009506">
    <property type="entry name" value="YjiS-like"/>
</dbReference>